<proteinExistence type="predicted"/>
<gene>
    <name evidence="1" type="ORF">A3H03_02900</name>
</gene>
<dbReference type="AlphaFoldDB" id="A0A1F6G1D8"/>
<sequence>MDLPKDIQAISLLYKIYWDEKKFIDYDKFYQEYLSYLGKNIENFREKILMCKKCFYLGLPARIYRTWASLITQIHAGYVAESVFGASSVVMSEELDHQGADFRVTYKNKKLNYQVKKETYSREVRKQKEAKIKLGGEFVDILYNVPAHDIFENPKTKKGELRKPYKIL</sequence>
<dbReference type="GO" id="GO:0009036">
    <property type="term" value="F:type II site-specific deoxyribonuclease activity"/>
    <property type="evidence" value="ECO:0007669"/>
    <property type="project" value="InterPro"/>
</dbReference>
<dbReference type="GO" id="GO:0003677">
    <property type="term" value="F:DNA binding"/>
    <property type="evidence" value="ECO:0007669"/>
    <property type="project" value="InterPro"/>
</dbReference>
<dbReference type="Pfam" id="PF09573">
    <property type="entry name" value="RE_TaqI"/>
    <property type="match status" value="1"/>
</dbReference>
<reference evidence="1 2" key="1">
    <citation type="journal article" date="2016" name="Nat. Commun.">
        <title>Thousands of microbial genomes shed light on interconnected biogeochemical processes in an aquifer system.</title>
        <authorList>
            <person name="Anantharaman K."/>
            <person name="Brown C.T."/>
            <person name="Hug L.A."/>
            <person name="Sharon I."/>
            <person name="Castelle C.J."/>
            <person name="Probst A.J."/>
            <person name="Thomas B.C."/>
            <person name="Singh A."/>
            <person name="Wilkins M.J."/>
            <person name="Karaoz U."/>
            <person name="Brodie E.L."/>
            <person name="Williams K.H."/>
            <person name="Hubbard S.S."/>
            <person name="Banfield J.F."/>
        </authorList>
    </citation>
    <scope>NUCLEOTIDE SEQUENCE [LARGE SCALE GENOMIC DNA]</scope>
</reference>
<organism evidence="1 2">
    <name type="scientific">Candidatus Kuenenbacteria bacterium RIFCSPLOWO2_12_FULL_42_13</name>
    <dbReference type="NCBI Taxonomy" id="1798565"/>
    <lineage>
        <taxon>Bacteria</taxon>
        <taxon>Candidatus Kueneniibacteriota</taxon>
    </lineage>
</organism>
<accession>A0A1F6G1D8</accession>
<dbReference type="EMBL" id="MFNA01000034">
    <property type="protein sequence ID" value="OGG91907.1"/>
    <property type="molecule type" value="Genomic_DNA"/>
</dbReference>
<evidence type="ECO:0000313" key="1">
    <source>
        <dbReference type="EMBL" id="OGG91907.1"/>
    </source>
</evidence>
<dbReference type="InterPro" id="IPR019073">
    <property type="entry name" value="Restrct_endonuc_II_TaqI"/>
</dbReference>
<dbReference type="Proteomes" id="UP000177320">
    <property type="component" value="Unassembled WGS sequence"/>
</dbReference>
<dbReference type="GO" id="GO:0009307">
    <property type="term" value="P:DNA restriction-modification system"/>
    <property type="evidence" value="ECO:0007669"/>
    <property type="project" value="InterPro"/>
</dbReference>
<evidence type="ECO:0000313" key="2">
    <source>
        <dbReference type="Proteomes" id="UP000177320"/>
    </source>
</evidence>
<protein>
    <submittedName>
        <fullName evidence="1">Uncharacterized protein</fullName>
    </submittedName>
</protein>
<comment type="caution">
    <text evidence="1">The sequence shown here is derived from an EMBL/GenBank/DDBJ whole genome shotgun (WGS) entry which is preliminary data.</text>
</comment>
<name>A0A1F6G1D8_9BACT</name>